<feature type="non-terminal residue" evidence="2">
    <location>
        <position position="412"/>
    </location>
</feature>
<feature type="compositionally biased region" description="Basic and acidic residues" evidence="1">
    <location>
        <begin position="7"/>
        <end position="17"/>
    </location>
</feature>
<accession>A0ABN9RBG6</accession>
<feature type="region of interest" description="Disordered" evidence="1">
    <location>
        <begin position="59"/>
        <end position="80"/>
    </location>
</feature>
<gene>
    <name evidence="2" type="ORF">PCOR1329_LOCUS19310</name>
</gene>
<evidence type="ECO:0000313" key="3">
    <source>
        <dbReference type="Proteomes" id="UP001189429"/>
    </source>
</evidence>
<dbReference type="EMBL" id="CAUYUJ010006154">
    <property type="protein sequence ID" value="CAK0816293.1"/>
    <property type="molecule type" value="Genomic_DNA"/>
</dbReference>
<evidence type="ECO:0008006" key="4">
    <source>
        <dbReference type="Google" id="ProtNLM"/>
    </source>
</evidence>
<feature type="region of interest" description="Disordered" evidence="1">
    <location>
        <begin position="1"/>
        <end position="24"/>
    </location>
</feature>
<comment type="caution">
    <text evidence="2">The sequence shown here is derived from an EMBL/GenBank/DDBJ whole genome shotgun (WGS) entry which is preliminary data.</text>
</comment>
<evidence type="ECO:0000313" key="2">
    <source>
        <dbReference type="EMBL" id="CAK0816293.1"/>
    </source>
</evidence>
<organism evidence="2 3">
    <name type="scientific">Prorocentrum cordatum</name>
    <dbReference type="NCBI Taxonomy" id="2364126"/>
    <lineage>
        <taxon>Eukaryota</taxon>
        <taxon>Sar</taxon>
        <taxon>Alveolata</taxon>
        <taxon>Dinophyceae</taxon>
        <taxon>Prorocentrales</taxon>
        <taxon>Prorocentraceae</taxon>
        <taxon>Prorocentrum</taxon>
    </lineage>
</organism>
<feature type="compositionally biased region" description="Low complexity" evidence="1">
    <location>
        <begin position="67"/>
        <end position="80"/>
    </location>
</feature>
<reference evidence="2" key="1">
    <citation type="submission" date="2023-10" db="EMBL/GenBank/DDBJ databases">
        <authorList>
            <person name="Chen Y."/>
            <person name="Shah S."/>
            <person name="Dougan E. K."/>
            <person name="Thang M."/>
            <person name="Chan C."/>
        </authorList>
    </citation>
    <scope>NUCLEOTIDE SEQUENCE [LARGE SCALE GENOMIC DNA]</scope>
</reference>
<protein>
    <recommendedName>
        <fullName evidence="4">Endonuclease/exonuclease/phosphatase domain-containing protein</fullName>
    </recommendedName>
</protein>
<dbReference type="Proteomes" id="UP001189429">
    <property type="component" value="Unassembled WGS sequence"/>
</dbReference>
<keyword evidence="3" id="KW-1185">Reference proteome</keyword>
<sequence>MALPSGEAERKRARQAEQEAQMGQLTEQNRIMLNLFTARSSDLLAEEMRRVDGQFEQRLTEVESKQSASPATRSGGSSTASGGVWVASHLDIKVCEFHQRESLGVTIATVQTWWQQMDAQLPGHITGKLGPVRAKVPDNIFKFQLSNKYPKINVENSPERIAKFQAFGSLSDAVSELAQAKGLTVTADWKKTLTVKVEVEGQNVTIGGISCTAGVVWDLQGIEKAGWTKEAIELRMRKWGKLLKESVLTLQEIPTWERGAFGKLQCFTEATGDCGICVPRPWFSEVLREFHHAQFCALQLRGAAYISLHMPTGAAGAANSQWIDTFTSLSELCHQWETWATSRQRWIIGGDFNLTLPAKLDGLTGSTIPIGACSKYPPDRVRQVVNFLRARGVYVPTTFAESHVLGNEGHLR</sequence>
<proteinExistence type="predicted"/>
<evidence type="ECO:0000256" key="1">
    <source>
        <dbReference type="SAM" id="MobiDB-lite"/>
    </source>
</evidence>
<name>A0ABN9RBG6_9DINO</name>